<dbReference type="InterPro" id="IPR002083">
    <property type="entry name" value="MATH/TRAF_dom"/>
</dbReference>
<name>A0ABC8WB80_9POAL</name>
<dbReference type="InterPro" id="IPR008974">
    <property type="entry name" value="TRAF-like"/>
</dbReference>
<evidence type="ECO:0000313" key="3">
    <source>
        <dbReference type="Proteomes" id="UP001497457"/>
    </source>
</evidence>
<sequence>MSSSSALIVPAVRTAFRAAREALSHSSTSVNLRHATGTHLLRISGYSLLHGLLPAGDSIDSGSFPAGGHDWSFCFYPNGVSTRSPTASFTLSLADRDWASASAACRVSILDRAGAPAYSAAVKPLRYNRHGPADYEEGRVRDLVGVEELRRKAATGELVDDEDCLRVRCDVIVLKVDTESAIQRYIREAASRLGNR</sequence>
<feature type="domain" description="MATH" evidence="1">
    <location>
        <begin position="36"/>
        <end position="169"/>
    </location>
</feature>
<dbReference type="Proteomes" id="UP001497457">
    <property type="component" value="Chromosome 12b"/>
</dbReference>
<dbReference type="AlphaFoldDB" id="A0ABC8WB80"/>
<dbReference type="Pfam" id="PF22486">
    <property type="entry name" value="MATH_2"/>
    <property type="match status" value="1"/>
</dbReference>
<dbReference type="PANTHER" id="PTHR26379:SF343">
    <property type="entry name" value="GENOME ASSEMBLY, CHROMOSOME: II"/>
    <property type="match status" value="1"/>
</dbReference>
<dbReference type="InterPro" id="IPR045005">
    <property type="entry name" value="BPM1-6"/>
</dbReference>
<keyword evidence="3" id="KW-1185">Reference proteome</keyword>
<dbReference type="Gene3D" id="2.60.210.10">
    <property type="entry name" value="Apoptosis, Tumor Necrosis Factor Receptor Associated Protein 2, Chain A"/>
    <property type="match status" value="1"/>
</dbReference>
<evidence type="ECO:0000313" key="2">
    <source>
        <dbReference type="EMBL" id="CAL4906617.1"/>
    </source>
</evidence>
<dbReference type="PROSITE" id="PS50144">
    <property type="entry name" value="MATH"/>
    <property type="match status" value="1"/>
</dbReference>
<organism evidence="2 3">
    <name type="scientific">Urochloa decumbens</name>
    <dbReference type="NCBI Taxonomy" id="240449"/>
    <lineage>
        <taxon>Eukaryota</taxon>
        <taxon>Viridiplantae</taxon>
        <taxon>Streptophyta</taxon>
        <taxon>Embryophyta</taxon>
        <taxon>Tracheophyta</taxon>
        <taxon>Spermatophyta</taxon>
        <taxon>Magnoliopsida</taxon>
        <taxon>Liliopsida</taxon>
        <taxon>Poales</taxon>
        <taxon>Poaceae</taxon>
        <taxon>PACMAD clade</taxon>
        <taxon>Panicoideae</taxon>
        <taxon>Panicodae</taxon>
        <taxon>Paniceae</taxon>
        <taxon>Melinidinae</taxon>
        <taxon>Urochloa</taxon>
    </lineage>
</organism>
<reference evidence="2" key="1">
    <citation type="submission" date="2024-10" db="EMBL/GenBank/DDBJ databases">
        <authorList>
            <person name="Ryan C."/>
        </authorList>
    </citation>
    <scope>NUCLEOTIDE SEQUENCE [LARGE SCALE GENOMIC DNA]</scope>
</reference>
<gene>
    <name evidence="2" type="ORF">URODEC1_LOCUS12191</name>
</gene>
<protein>
    <recommendedName>
        <fullName evidence="1">MATH domain-containing protein</fullName>
    </recommendedName>
</protein>
<dbReference type="PANTHER" id="PTHR26379">
    <property type="entry name" value="BTB/POZ AND MATH DOMAIN-CONTAINING PROTEIN 1"/>
    <property type="match status" value="1"/>
</dbReference>
<proteinExistence type="predicted"/>
<evidence type="ECO:0000259" key="1">
    <source>
        <dbReference type="PROSITE" id="PS50144"/>
    </source>
</evidence>
<dbReference type="EMBL" id="OZ075122">
    <property type="protein sequence ID" value="CAL4906617.1"/>
    <property type="molecule type" value="Genomic_DNA"/>
</dbReference>
<dbReference type="SUPFAM" id="SSF49599">
    <property type="entry name" value="TRAF domain-like"/>
    <property type="match status" value="1"/>
</dbReference>
<accession>A0ABC8WB80</accession>
<dbReference type="CDD" id="cd00121">
    <property type="entry name" value="MATH"/>
    <property type="match status" value="1"/>
</dbReference>